<dbReference type="Proteomes" id="UP000218620">
    <property type="component" value="Unassembled WGS sequence"/>
</dbReference>
<protein>
    <submittedName>
        <fullName evidence="4">Uncharacterized protein</fullName>
    </submittedName>
</protein>
<name>A0A2A3X658_BREAU</name>
<evidence type="ECO:0000313" key="10">
    <source>
        <dbReference type="Proteomes" id="UP000217881"/>
    </source>
</evidence>
<dbReference type="Proteomes" id="UP000283000">
    <property type="component" value="Chromosome"/>
</dbReference>
<dbReference type="EMBL" id="CP025334">
    <property type="protein sequence ID" value="AZT96606.1"/>
    <property type="molecule type" value="Genomic_DNA"/>
</dbReference>
<dbReference type="AlphaFoldDB" id="A0A2A3X658"/>
<dbReference type="RefSeq" id="WP_009883623.1">
    <property type="nucleotide sequence ID" value="NZ_AAGP01000019.1"/>
</dbReference>
<gene>
    <name evidence="8" type="ORF">BAURA86_03434</name>
    <name evidence="7" type="ORF">CIK59_14225</name>
    <name evidence="6" type="ORF">CIK62_14835</name>
    <name evidence="5" type="ORF">CIK65_17875</name>
    <name evidence="4" type="ORF">CIK79_13770</name>
    <name evidence="2" type="ORF">CXR23_06240</name>
    <name evidence="3" type="ORF">CXR27_06020</name>
</gene>
<dbReference type="Proteomes" id="UP000218377">
    <property type="component" value="Unassembled WGS sequence"/>
</dbReference>
<reference evidence="14 15" key="3">
    <citation type="submission" date="2017-12" db="EMBL/GenBank/DDBJ databases">
        <authorList>
            <person name="Levesque S."/>
        </authorList>
    </citation>
    <scope>NUCLEOTIDE SEQUENCE [LARGE SCALE GENOMIC DNA]</scope>
    <source>
        <strain evidence="2 15">SMQ-1417</strain>
        <strain evidence="3 14">SMQ-1420</strain>
    </source>
</reference>
<dbReference type="Proteomes" id="UP000217720">
    <property type="component" value="Unassembled WGS sequence"/>
</dbReference>
<reference evidence="9 10" key="1">
    <citation type="journal article" date="2017" name="Elife">
        <title>Extensive horizontal gene transfer in cheese-associated bacteria.</title>
        <authorList>
            <person name="Bonham K.S."/>
            <person name="Wolfe B.E."/>
            <person name="Dutton R.J."/>
        </authorList>
    </citation>
    <scope>NUCLEOTIDE SEQUENCE [LARGE SCALE GENOMIC DNA]</scope>
    <source>
        <strain evidence="7 10">738_8</strain>
        <strain evidence="6 9">900_6</strain>
        <strain evidence="5 12">962_8</strain>
        <strain evidence="4 11">JB5</strain>
    </source>
</reference>
<evidence type="ECO:0000313" key="5">
    <source>
        <dbReference type="EMBL" id="PCC41371.1"/>
    </source>
</evidence>
<feature type="transmembrane region" description="Helical" evidence="1">
    <location>
        <begin position="15"/>
        <end position="34"/>
    </location>
</feature>
<evidence type="ECO:0000313" key="11">
    <source>
        <dbReference type="Proteomes" id="UP000218377"/>
    </source>
</evidence>
<dbReference type="EMBL" id="FXZI01000015">
    <property type="protein sequence ID" value="SMY03703.1"/>
    <property type="molecule type" value="Genomic_DNA"/>
</dbReference>
<evidence type="ECO:0000313" key="13">
    <source>
        <dbReference type="Proteomes" id="UP000234300"/>
    </source>
</evidence>
<evidence type="ECO:0000313" key="2">
    <source>
        <dbReference type="EMBL" id="AZT92784.1"/>
    </source>
</evidence>
<evidence type="ECO:0000313" key="3">
    <source>
        <dbReference type="EMBL" id="AZT96606.1"/>
    </source>
</evidence>
<dbReference type="EMBL" id="NRHA01000015">
    <property type="protein sequence ID" value="PCC53005.1"/>
    <property type="molecule type" value="Genomic_DNA"/>
</dbReference>
<organism evidence="4 11">
    <name type="scientific">Brevibacterium aurantiacum</name>
    <dbReference type="NCBI Taxonomy" id="273384"/>
    <lineage>
        <taxon>Bacteria</taxon>
        <taxon>Bacillati</taxon>
        <taxon>Actinomycetota</taxon>
        <taxon>Actinomycetes</taxon>
        <taxon>Micrococcales</taxon>
        <taxon>Brevibacteriaceae</taxon>
        <taxon>Brevibacterium</taxon>
    </lineage>
</organism>
<evidence type="ECO:0000313" key="9">
    <source>
        <dbReference type="Proteomes" id="UP000217720"/>
    </source>
</evidence>
<keyword evidence="1" id="KW-0812">Transmembrane</keyword>
<evidence type="ECO:0000313" key="12">
    <source>
        <dbReference type="Proteomes" id="UP000218620"/>
    </source>
</evidence>
<evidence type="ECO:0000313" key="4">
    <source>
        <dbReference type="EMBL" id="PCC19255.1"/>
    </source>
</evidence>
<evidence type="ECO:0000313" key="15">
    <source>
        <dbReference type="Proteomes" id="UP000283000"/>
    </source>
</evidence>
<keyword evidence="1" id="KW-0472">Membrane</keyword>
<accession>A0A2A3X658</accession>
<dbReference type="EMBL" id="NRGO01000017">
    <property type="protein sequence ID" value="PCC49048.1"/>
    <property type="molecule type" value="Genomic_DNA"/>
</dbReference>
<dbReference type="EMBL" id="CP025330">
    <property type="protein sequence ID" value="AZT92784.1"/>
    <property type="molecule type" value="Genomic_DNA"/>
</dbReference>
<accession>A0A2H1KV86</accession>
<dbReference type="Proteomes" id="UP000234300">
    <property type="component" value="Unassembled WGS sequence"/>
</dbReference>
<dbReference type="Proteomes" id="UP000282731">
    <property type="component" value="Chromosome"/>
</dbReference>
<dbReference type="Proteomes" id="UP000217881">
    <property type="component" value="Unassembled WGS sequence"/>
</dbReference>
<dbReference type="EMBL" id="NRGQ01000038">
    <property type="protein sequence ID" value="PCC41371.1"/>
    <property type="molecule type" value="Genomic_DNA"/>
</dbReference>
<evidence type="ECO:0000313" key="7">
    <source>
        <dbReference type="EMBL" id="PCC53005.1"/>
    </source>
</evidence>
<evidence type="ECO:0000313" key="8">
    <source>
        <dbReference type="EMBL" id="SMY03703.1"/>
    </source>
</evidence>
<reference evidence="14 15" key="4">
    <citation type="submission" date="2019-01" db="EMBL/GenBank/DDBJ databases">
        <title>Comparative genomic analysis of Brevibacterium aurantiacum sheds light on its evolution and its adaptation to smear-ripened cheeses.</title>
        <authorList>
            <person name="Moineau S."/>
        </authorList>
    </citation>
    <scope>NUCLEOTIDE SEQUENCE [LARGE SCALE GENOMIC DNA]</scope>
    <source>
        <strain evidence="2 15">SMQ-1417</strain>
        <strain evidence="3 14">SMQ-1420</strain>
    </source>
</reference>
<evidence type="ECO:0000313" key="14">
    <source>
        <dbReference type="Proteomes" id="UP000282731"/>
    </source>
</evidence>
<evidence type="ECO:0000313" key="6">
    <source>
        <dbReference type="EMBL" id="PCC49048.1"/>
    </source>
</evidence>
<evidence type="ECO:0000256" key="1">
    <source>
        <dbReference type="SAM" id="Phobius"/>
    </source>
</evidence>
<dbReference type="OrthoDB" id="4807851at2"/>
<proteinExistence type="predicted"/>
<keyword evidence="1" id="KW-1133">Transmembrane helix</keyword>
<feature type="transmembrane region" description="Helical" evidence="1">
    <location>
        <begin position="40"/>
        <end position="59"/>
    </location>
</feature>
<sequence>MKEPTSDRRRNRREALILMALVLCVHSCFKLLGWGSQDLSWWQVILVAPVSAAIYWLLATAFRKFADCRPDAEDVSPRLRN</sequence>
<dbReference type="EMBL" id="NRGX01000001">
    <property type="protein sequence ID" value="PCC19255.1"/>
    <property type="molecule type" value="Genomic_DNA"/>
</dbReference>
<reference evidence="8 13" key="2">
    <citation type="submission" date="2017-03" db="EMBL/GenBank/DDBJ databases">
        <authorList>
            <person name="Afonso C.L."/>
            <person name="Miller P.J."/>
            <person name="Scott M.A."/>
            <person name="Spackman E."/>
            <person name="Goraichik I."/>
            <person name="Dimitrov K.M."/>
            <person name="Suarez D.L."/>
            <person name="Swayne D.E."/>
        </authorList>
    </citation>
    <scope>NUCLEOTIDE SEQUENCE [LARGE SCALE GENOMIC DNA]</scope>
    <source>
        <strain evidence="8">8</strain>
        <strain evidence="13">8(6)</strain>
    </source>
</reference>